<reference evidence="2" key="1">
    <citation type="submission" date="2021-03" db="EMBL/GenBank/DDBJ databases">
        <authorList>
            <consortium name="Genoscope - CEA"/>
            <person name="William W."/>
        </authorList>
    </citation>
    <scope>NUCLEOTIDE SEQUENCE</scope>
    <source>
        <strain evidence="2">Doubled-haploid Pahang</strain>
    </source>
</reference>
<sequence>MHVLWSLARCLPSCSRLHRAAVERQLLDRASELRVESLPSSFTVPLRGLVGVDRVVRGESRLRRKSCRKAAIMGSAVLRGGRAARKLSEKLVWRTSASSVDIRRPARPISSSTASPQRPHTHRPLNRPRTASTYAGVHSSVSPQHSHTADTTSGLASPPHTSSDITRKSYLSSTTVQSETAANRAKNKKEITRRLFLPLRSPPLLTPVALRGP</sequence>
<feature type="compositionally biased region" description="Polar residues" evidence="1">
    <location>
        <begin position="129"/>
        <end position="181"/>
    </location>
</feature>
<proteinExistence type="predicted"/>
<dbReference type="AlphaFoldDB" id="A0A8D7AIF5"/>
<protein>
    <submittedName>
        <fullName evidence="2">(wild Malaysian banana) hypothetical protein</fullName>
    </submittedName>
</protein>
<feature type="compositionally biased region" description="Polar residues" evidence="1">
    <location>
        <begin position="109"/>
        <end position="118"/>
    </location>
</feature>
<organism evidence="2">
    <name type="scientific">Musa acuminata subsp. malaccensis</name>
    <name type="common">Wild banana</name>
    <name type="synonym">Musa malaccensis</name>
    <dbReference type="NCBI Taxonomy" id="214687"/>
    <lineage>
        <taxon>Eukaryota</taxon>
        <taxon>Viridiplantae</taxon>
        <taxon>Streptophyta</taxon>
        <taxon>Embryophyta</taxon>
        <taxon>Tracheophyta</taxon>
        <taxon>Spermatophyta</taxon>
        <taxon>Magnoliopsida</taxon>
        <taxon>Liliopsida</taxon>
        <taxon>Zingiberales</taxon>
        <taxon>Musaceae</taxon>
        <taxon>Musa</taxon>
    </lineage>
</organism>
<evidence type="ECO:0000256" key="1">
    <source>
        <dbReference type="SAM" id="MobiDB-lite"/>
    </source>
</evidence>
<gene>
    <name evidence="2" type="ORF">GSMUA_208780.1</name>
</gene>
<feature type="region of interest" description="Disordered" evidence="1">
    <location>
        <begin position="103"/>
        <end position="188"/>
    </location>
</feature>
<dbReference type="EMBL" id="HG996468">
    <property type="protein sequence ID" value="CAG1849292.1"/>
    <property type="molecule type" value="Genomic_DNA"/>
</dbReference>
<evidence type="ECO:0000313" key="2">
    <source>
        <dbReference type="EMBL" id="CAG1849292.1"/>
    </source>
</evidence>
<accession>A0A8D7AIF5</accession>
<name>A0A8D7AIF5_MUSAM</name>